<feature type="repeat" description="Filamin" evidence="4">
    <location>
        <begin position="2099"/>
        <end position="2191"/>
    </location>
</feature>
<dbReference type="PROSITE" id="PS00020">
    <property type="entry name" value="ACTININ_2"/>
    <property type="match status" value="1"/>
</dbReference>
<feature type="repeat" description="Filamin" evidence="4">
    <location>
        <begin position="2292"/>
        <end position="2384"/>
    </location>
</feature>
<dbReference type="PANTHER" id="PTHR38537">
    <property type="entry name" value="JITTERBUG, ISOFORM N"/>
    <property type="match status" value="1"/>
</dbReference>
<feature type="region of interest" description="Disordered" evidence="5">
    <location>
        <begin position="1"/>
        <end position="95"/>
    </location>
</feature>
<dbReference type="InterPro" id="IPR044801">
    <property type="entry name" value="Filamin"/>
</dbReference>
<feature type="compositionally biased region" description="Low complexity" evidence="5">
    <location>
        <begin position="134"/>
        <end position="152"/>
    </location>
</feature>
<dbReference type="SMART" id="SM00033">
    <property type="entry name" value="CH"/>
    <property type="match status" value="2"/>
</dbReference>
<sequence>MYGRSSINSVAGGSGSGEGGDGGARDMGGRAQSLVSSGGGGTSSSSVGGCSDSSTSSSTSSLVESGPRSSRDVRRSISSCNQKTGNGGSCSSVDNRIAAGPRVLGNPSSSELYDQNILKNRASVLSQLSSVFGQRSNNSSSRSNSLVQQRQNPQGSHPQYYQELTAQQHPREYDDPEDEEAEMEAERELAEDAQWKRIQQNTFTRWANEHLKIIDKNIASLESDLSDGLKLIALIEVLSQKRMSKHNKRPTFRSQKLENVSVALKFLECEGIKIVNIDSSDIVDCKLKLIMGLIWTLILHYSISLPMWEGDDSENQANGNNTTPKQRLMNWIHRLVPDLPINNFTNDWTSGKAIGALVDGVAPGLCPDWPMWDPKDAVQNATEAMGLADDWLDVRQLIRPEEMVNPNIDEQSMMTYLSQYPNAKLKQGAPLRPKTNPNRVRAYGPGIEPTGPVVGAPANFTVETFSAGKGTVDVAVVNPNGNSEKVDCRFNNDKNLTYSCSYVPKIEGPHKVYVKFCGRDIPKSPYEVLVDCQAGDPSKVTASGPGIQPDGVTVNKQTYFEISTKDAGKGVPEVIILDPANHKTSVAAKLRQLAQNQYRCEYTANEVGLHSVNVFYNGQQIKNSPFGVRVAPVCDPKKVRASGRGLQPVGVRVNDEDCTFRIYTEGAGEGIPEVKVFGPGGVIPEYSIRKVDGTTYEAQYIPLKEGRYKILVLFGGVEIPKSPFEVKVGPQKHTSIVAYGPGLKSGMVGNPASFVVETNGETGNLGFSIAGPSQAEIECHDNGDGSALVKYHPTAPGEYAVHILCDNEDIPKSPYIAHILPKVDGFHPELVKVFGPGIEKNGSVITNKPTEFTVDASKAGDAPLEVKINDVFANTIQHKFMKNSDGTKKVMYTAPTADPVTVEVNYGGVAIPGSPFRVNVSTPLDPSKVQFFGPWLESGNRPNAATHFNVDARNAGNGLLEVNLVHEETKQKVPVRIIDNDDNTYAVEVIPPLAGTYTTNLVYGGLKVPIAPKVTVNPAVDVSKIKVDGLEPTAPLNSLQQFRVITNGIGKADLAVTITSPSGNRIKAHVIPTAEGFLVNFTPTQLGEYLLSVSFGGTPITPQPFRLQCLVGSDSRKVQASGPGLVKGIINRPAEFMIDTRGAGQGGLGVTVEGPCEAAINCRDNGDGTCNVAYLPTEIGDYTINITFNDDHIAGSPFQAIIVPEPNLSRIRVSGMGIQPHGVIMNAPTDFMVDMSKVGDDVDKSKLSCNIFDPRGNEIPSKLVPSDNSDIFRIMYTPFEAGRHTIDLLYDNVPVPGSPFVVNVKSGCDPTRCRAYGPGLEHALTDQSATFTVETRGAGAGGLSLAIEGPSEAKMSCTDNRDGSCDVEYVPTEPGEYDITIRFAEKHIPGSPFKVIVNESTRPEKVKVYGPGIEPGQVYEGLPAEFYIDCGQAGPGAVAVKLTSSDGSPIKVHVEDKGDGVYAVSYSPPKEGSVLTAKVRFADQDVSCSPFVMTVQPAPEDASPFKVYGDAATKKNLPASLPAKFQIDAPKKGTPGSTGAKEDINVSIKGPDGKSLVPKMEQVEDGTYAVTFVPDECGPYNVSIKCGGKDVVGSPFLLQAIPTGEAEKVKLLEAIPTNQEYGKKNHVAVDAREAGTGAVTCKIVSHSEAGDVDLEVIEKDGFFDIFYTLKDPGDYDLDIKFGGQHIPNGTFTIKAVENVEQQVTSTTSSTTKSSSATVSENQQIYQHQESYVEQVSSVSKSKLFHQQTACEEFLVRERQLVNGSSSNSNNKYENGLSNGHHATTNGNHVHSSSATSVNAVNNTSSSSSVSKTSSAVQETCTTSSSSTSHSSSAVTSTGAANRLRDFKLERLNLPQTGGAVSAEVKMPSGEVDKPVIDDNHDGTVSIRYDPKEEGIHELAVKYNGEHVQGSPFKFHVDSISSGYVTAYGPGLTHGVTGEPAQFTISTKGAGAGGLQMAVEGPSKADITYHDNKDGTVSVSYLPTAPGEYKISVRFGDKHIKGSPFFAKITGEGRKRNQISVGSCSEVTLPGVISDQDLRSLNASIQAPSGLEEPCFLKRMPTGNIGISFTPREIGEHTVSVKRLGKHIANSPFKVNVCEREVGDAKKVVVTGNALQEGKTHTENVFSVDTRNAGYGGLSLSIEGPSKAEIQCTDKEDGTLNISYKPTEPGYYIVNLKFADHHVNGSPFTVKVSGEGTNRQREKIQRQRDAVPVTEVGSQCKLTFKMPGITSFDLSATVTSPGGVTEDAEIQEIEDGLYAVHFVPKELGVHTVSVKYKQIHIPGSPFQFTVGPLKDTGAHLVKAGGPGLEHGEQGMPCEFNVWTREAGGGTLAISVEGPSKAEIEFKDRKDGSCDVSYVVSEPGDYRIGLKFNDRHIPDSPFKVYVSPAMGEAHKLEIAQFPSGAVQADKPAQFMVRKNGAKGDLDAKVVAPSNNEDDCFIQLIDQDQYSVRFYPRENGIHAIHVKFNGVHIPGSPYRIKVGKDDVDPAAVHASGKGLGDIKTGEKTDLIIDTCNAGAGTLAVTIDGPSKVAMDCTEVEEGYKVRYTPLLPGHYYMTIKYNQMHIVGSPFKIKCTDISPTGDKLAEEGGQETSSVIVETVAKVSKGGNRTGVILPIFKSDASKVQSKGMGLKKAYLGKQNQFTLNAGDAGNNILFVGIYGPKGPCDEVFIKHTGRNQYQVNYLVRERGDYILLVKWGDDHIPGSPFKVEV</sequence>
<evidence type="ECO:0000256" key="5">
    <source>
        <dbReference type="SAM" id="MobiDB-lite"/>
    </source>
</evidence>
<reference evidence="7" key="2">
    <citation type="submission" date="2025-05" db="UniProtKB">
        <authorList>
            <consortium name="EnsemblMetazoa"/>
        </authorList>
    </citation>
    <scope>IDENTIFICATION</scope>
    <source>
        <strain evidence="7">Foshan</strain>
    </source>
</reference>
<dbReference type="SUPFAM" id="SSF81296">
    <property type="entry name" value="E set domains"/>
    <property type="match status" value="22"/>
</dbReference>
<feature type="region of interest" description="Disordered" evidence="5">
    <location>
        <begin position="1527"/>
        <end position="1555"/>
    </location>
</feature>
<name>A0ABM1YM05_AEDAL</name>
<dbReference type="Pfam" id="PF00630">
    <property type="entry name" value="Filamin"/>
    <property type="match status" value="22"/>
</dbReference>
<feature type="repeat" description="Filamin" evidence="4">
    <location>
        <begin position="1916"/>
        <end position="2008"/>
    </location>
</feature>
<dbReference type="CDD" id="cd21311">
    <property type="entry name" value="CH_dFLNA-like_rpt1"/>
    <property type="match status" value="1"/>
</dbReference>
<feature type="domain" description="Calponin-homology (CH)" evidence="6">
    <location>
        <begin position="322"/>
        <end position="425"/>
    </location>
</feature>
<dbReference type="Gene3D" id="1.10.418.10">
    <property type="entry name" value="Calponin-like domain"/>
    <property type="match status" value="2"/>
</dbReference>
<reference evidence="8" key="1">
    <citation type="journal article" date="2015" name="Proc. Natl. Acad. Sci. U.S.A.">
        <title>Genome sequence of the Asian Tiger mosquito, Aedes albopictus, reveals insights into its biology, genetics, and evolution.</title>
        <authorList>
            <person name="Chen X.G."/>
            <person name="Jiang X."/>
            <person name="Gu J."/>
            <person name="Xu M."/>
            <person name="Wu Y."/>
            <person name="Deng Y."/>
            <person name="Zhang C."/>
            <person name="Bonizzoni M."/>
            <person name="Dermauw W."/>
            <person name="Vontas J."/>
            <person name="Armbruster P."/>
            <person name="Huang X."/>
            <person name="Yang Y."/>
            <person name="Zhang H."/>
            <person name="He W."/>
            <person name="Peng H."/>
            <person name="Liu Y."/>
            <person name="Wu K."/>
            <person name="Chen J."/>
            <person name="Lirakis M."/>
            <person name="Topalis P."/>
            <person name="Van Leeuwen T."/>
            <person name="Hall A.B."/>
            <person name="Jiang X."/>
            <person name="Thorpe C."/>
            <person name="Mueller R.L."/>
            <person name="Sun C."/>
            <person name="Waterhouse R.M."/>
            <person name="Yan G."/>
            <person name="Tu Z.J."/>
            <person name="Fang X."/>
            <person name="James A.A."/>
        </authorList>
    </citation>
    <scope>NUCLEOTIDE SEQUENCE [LARGE SCALE GENOMIC DNA]</scope>
    <source>
        <strain evidence="8">Foshan</strain>
    </source>
</reference>
<feature type="repeat" description="Filamin" evidence="4">
    <location>
        <begin position="432"/>
        <end position="530"/>
    </location>
</feature>
<feature type="repeat" description="Filamin" evidence="4">
    <location>
        <begin position="2189"/>
        <end position="2289"/>
    </location>
</feature>
<feature type="repeat" description="Filamin" evidence="4">
    <location>
        <begin position="1497"/>
        <end position="1600"/>
    </location>
</feature>
<evidence type="ECO:0000313" key="7">
    <source>
        <dbReference type="EnsemblMetazoa" id="AALFPA23_010377.P14492"/>
    </source>
</evidence>
<evidence type="ECO:0000313" key="8">
    <source>
        <dbReference type="Proteomes" id="UP000069940"/>
    </source>
</evidence>
<dbReference type="InterPro" id="IPR001589">
    <property type="entry name" value="Actinin_actin-bd_CS"/>
</dbReference>
<feature type="compositionally biased region" description="Low complexity" evidence="5">
    <location>
        <begin position="43"/>
        <end position="68"/>
    </location>
</feature>
<dbReference type="SMART" id="SM00557">
    <property type="entry name" value="IG_FLMN"/>
    <property type="match status" value="22"/>
</dbReference>
<dbReference type="InterPro" id="IPR001298">
    <property type="entry name" value="Filamin/ABP280_rpt"/>
</dbReference>
<dbReference type="Gene3D" id="2.60.40.10">
    <property type="entry name" value="Immunoglobulins"/>
    <property type="match status" value="22"/>
</dbReference>
<feature type="repeat" description="Filamin" evidence="4">
    <location>
        <begin position="1398"/>
        <end position="1495"/>
    </location>
</feature>
<dbReference type="RefSeq" id="XP_062702642.1">
    <property type="nucleotide sequence ID" value="XM_062846658.1"/>
</dbReference>
<feature type="compositionally biased region" description="Polar residues" evidence="5">
    <location>
        <begin position="1762"/>
        <end position="1790"/>
    </location>
</feature>
<dbReference type="InterPro" id="IPR017868">
    <property type="entry name" value="Filamin/ABP280_repeat-like"/>
</dbReference>
<dbReference type="PROSITE" id="PS50194">
    <property type="entry name" value="FILAMIN_REPEAT"/>
    <property type="match status" value="22"/>
</dbReference>
<keyword evidence="2" id="KW-0677">Repeat</keyword>
<dbReference type="InterPro" id="IPR014756">
    <property type="entry name" value="Ig_E-set"/>
</dbReference>
<keyword evidence="8" id="KW-1185">Reference proteome</keyword>
<feature type="repeat" description="Filamin" evidence="4">
    <location>
        <begin position="823"/>
        <end position="920"/>
    </location>
</feature>
<feature type="repeat" description="Filamin" evidence="4">
    <location>
        <begin position="2006"/>
        <end position="2096"/>
    </location>
</feature>
<feature type="repeat" description="Filamin" evidence="4">
    <location>
        <begin position="532"/>
        <end position="630"/>
    </location>
</feature>
<protein>
    <recommendedName>
        <fullName evidence="6">Calponin-homology (CH) domain-containing protein</fullName>
    </recommendedName>
</protein>
<proteinExistence type="inferred from homology"/>
<feature type="repeat" description="Filamin" evidence="4">
    <location>
        <begin position="1601"/>
        <end position="1695"/>
    </location>
</feature>
<dbReference type="InterPro" id="IPR001715">
    <property type="entry name" value="CH_dom"/>
</dbReference>
<feature type="repeat" description="Filamin" evidence="4">
    <location>
        <begin position="1819"/>
        <end position="1916"/>
    </location>
</feature>
<dbReference type="PROSITE" id="PS50021">
    <property type="entry name" value="CH"/>
    <property type="match status" value="2"/>
</dbReference>
<dbReference type="PROSITE" id="PS00019">
    <property type="entry name" value="ACTININ_1"/>
    <property type="match status" value="1"/>
</dbReference>
<feature type="repeat" description="Filamin" evidence="4">
    <location>
        <begin position="1203"/>
        <end position="1304"/>
    </location>
</feature>
<feature type="domain" description="Calponin-homology (CH)" evidence="6">
    <location>
        <begin position="197"/>
        <end position="302"/>
    </location>
</feature>
<feature type="repeat" description="Filamin" evidence="4">
    <location>
        <begin position="1017"/>
        <end position="1109"/>
    </location>
</feature>
<dbReference type="Proteomes" id="UP000069940">
    <property type="component" value="Unassembled WGS sequence"/>
</dbReference>
<feature type="compositionally biased region" description="Polar residues" evidence="5">
    <location>
        <begin position="153"/>
        <end position="168"/>
    </location>
</feature>
<organism evidence="7 8">
    <name type="scientific">Aedes albopictus</name>
    <name type="common">Asian tiger mosquito</name>
    <name type="synonym">Stegomyia albopicta</name>
    <dbReference type="NCBI Taxonomy" id="7160"/>
    <lineage>
        <taxon>Eukaryota</taxon>
        <taxon>Metazoa</taxon>
        <taxon>Ecdysozoa</taxon>
        <taxon>Arthropoda</taxon>
        <taxon>Hexapoda</taxon>
        <taxon>Insecta</taxon>
        <taxon>Pterygota</taxon>
        <taxon>Neoptera</taxon>
        <taxon>Endopterygota</taxon>
        <taxon>Diptera</taxon>
        <taxon>Nematocera</taxon>
        <taxon>Culicoidea</taxon>
        <taxon>Culicidae</taxon>
        <taxon>Culicinae</taxon>
        <taxon>Aedini</taxon>
        <taxon>Aedes</taxon>
        <taxon>Stegomyia</taxon>
    </lineage>
</organism>
<feature type="repeat" description="Filamin" evidence="4">
    <location>
        <begin position="2386"/>
        <end position="2479"/>
    </location>
</feature>
<comment type="similarity">
    <text evidence="1">Belongs to the filamin family.</text>
</comment>
<dbReference type="GeneID" id="109400433"/>
<dbReference type="SUPFAM" id="SSF47576">
    <property type="entry name" value="Calponin-homology domain, CH-domain"/>
    <property type="match status" value="1"/>
</dbReference>
<feature type="repeat" description="Filamin" evidence="4">
    <location>
        <begin position="1305"/>
        <end position="1397"/>
    </location>
</feature>
<dbReference type="InterPro" id="IPR013783">
    <property type="entry name" value="Ig-like_fold"/>
</dbReference>
<feature type="region of interest" description="Disordered" evidence="5">
    <location>
        <begin position="133"/>
        <end position="189"/>
    </location>
</feature>
<feature type="repeat" description="Filamin" evidence="4">
    <location>
        <begin position="728"/>
        <end position="819"/>
    </location>
</feature>
<feature type="repeat" description="Filamin" evidence="4">
    <location>
        <begin position="2614"/>
        <end position="2708"/>
    </location>
</feature>
<feature type="repeat" description="Filamin" evidence="4">
    <location>
        <begin position="2481"/>
        <end position="2572"/>
    </location>
</feature>
<feature type="compositionally biased region" description="Acidic residues" evidence="5">
    <location>
        <begin position="174"/>
        <end position="183"/>
    </location>
</feature>
<feature type="region of interest" description="Disordered" evidence="5">
    <location>
        <begin position="1762"/>
        <end position="1815"/>
    </location>
</feature>
<dbReference type="PANTHER" id="PTHR38537:SF8">
    <property type="entry name" value="FILAMIN-A"/>
    <property type="match status" value="1"/>
</dbReference>
<accession>A0ABM1YM05</accession>
<evidence type="ECO:0000256" key="2">
    <source>
        <dbReference type="ARBA" id="ARBA00022737"/>
    </source>
</evidence>
<feature type="compositionally biased region" description="Gly residues" evidence="5">
    <location>
        <begin position="12"/>
        <end position="22"/>
    </location>
</feature>
<dbReference type="CDD" id="cd21315">
    <property type="entry name" value="CH_dFLNA-like_rpt2"/>
    <property type="match status" value="1"/>
</dbReference>
<evidence type="ECO:0000256" key="1">
    <source>
        <dbReference type="ARBA" id="ARBA00009238"/>
    </source>
</evidence>
<dbReference type="InterPro" id="IPR036872">
    <property type="entry name" value="CH_dom_sf"/>
</dbReference>
<dbReference type="Pfam" id="PF00307">
    <property type="entry name" value="CH"/>
    <property type="match status" value="2"/>
</dbReference>
<evidence type="ECO:0000256" key="4">
    <source>
        <dbReference type="PROSITE-ProRule" id="PRU00087"/>
    </source>
</evidence>
<feature type="repeat" description="Filamin" evidence="4">
    <location>
        <begin position="1110"/>
        <end position="1202"/>
    </location>
</feature>
<keyword evidence="3" id="KW-0009">Actin-binding</keyword>
<feature type="repeat" description="Filamin" evidence="4">
    <location>
        <begin position="921"/>
        <end position="1012"/>
    </location>
</feature>
<feature type="compositionally biased region" description="Polar residues" evidence="5">
    <location>
        <begin position="80"/>
        <end position="94"/>
    </location>
</feature>
<feature type="compositionally biased region" description="Low complexity" evidence="5">
    <location>
        <begin position="1791"/>
        <end position="1815"/>
    </location>
</feature>
<dbReference type="EnsemblMetazoa" id="AALFPA23_010377.R14492">
    <property type="protein sequence ID" value="AALFPA23_010377.P14492"/>
    <property type="gene ID" value="AALFPA23_010377"/>
</dbReference>
<feature type="repeat" description="Filamin" evidence="4">
    <location>
        <begin position="631"/>
        <end position="728"/>
    </location>
</feature>
<evidence type="ECO:0000259" key="6">
    <source>
        <dbReference type="PROSITE" id="PS50021"/>
    </source>
</evidence>
<evidence type="ECO:0000256" key="3">
    <source>
        <dbReference type="ARBA" id="ARBA00023203"/>
    </source>
</evidence>